<evidence type="ECO:0000256" key="4">
    <source>
        <dbReference type="ARBA" id="ARBA00035176"/>
    </source>
</evidence>
<dbReference type="PANTHER" id="PTHR43168:SF2">
    <property type="entry name" value="LARGE RIBOSOMAL SUBUNIT PROTEIN BL33C"/>
    <property type="match status" value="1"/>
</dbReference>
<evidence type="ECO:0000256" key="1">
    <source>
        <dbReference type="ARBA" id="ARBA00007596"/>
    </source>
</evidence>
<dbReference type="AlphaFoldDB" id="A0A176JWF6"/>
<dbReference type="RefSeq" id="WP_068348789.1">
    <property type="nucleotide sequence ID" value="NZ_JFHK01000024.1"/>
</dbReference>
<dbReference type="STRING" id="1453497.AT15_04820"/>
<dbReference type="GO" id="GO:0005737">
    <property type="term" value="C:cytoplasm"/>
    <property type="evidence" value="ECO:0007669"/>
    <property type="project" value="UniProtKB-ARBA"/>
</dbReference>
<gene>
    <name evidence="5" type="primary">rpmG</name>
    <name evidence="6" type="ORF">AT15_04820</name>
</gene>
<dbReference type="GO" id="GO:0005840">
    <property type="term" value="C:ribosome"/>
    <property type="evidence" value="ECO:0007669"/>
    <property type="project" value="UniProtKB-KW"/>
</dbReference>
<dbReference type="HAMAP" id="MF_00294">
    <property type="entry name" value="Ribosomal_bL33"/>
    <property type="match status" value="1"/>
</dbReference>
<reference evidence="6 7" key="1">
    <citation type="submission" date="2014-02" db="EMBL/GenBank/DDBJ databases">
        <title>Kosmotoga genome sequencing.</title>
        <authorList>
            <person name="Pollo S.M."/>
            <person name="Charchuk R."/>
            <person name="Nesbo C.L."/>
        </authorList>
    </citation>
    <scope>NUCLEOTIDE SEQUENCE [LARGE SCALE GENOMIC DNA]</scope>
    <source>
        <strain evidence="6 7">S304</strain>
    </source>
</reference>
<dbReference type="NCBIfam" id="NF001860">
    <property type="entry name" value="PRK00595.1"/>
    <property type="match status" value="1"/>
</dbReference>
<evidence type="ECO:0000313" key="6">
    <source>
        <dbReference type="EMBL" id="OAA28013.1"/>
    </source>
</evidence>
<dbReference type="Proteomes" id="UP000077339">
    <property type="component" value="Unassembled WGS sequence"/>
</dbReference>
<dbReference type="GO" id="GO:0006412">
    <property type="term" value="P:translation"/>
    <property type="evidence" value="ECO:0007669"/>
    <property type="project" value="UniProtKB-UniRule"/>
</dbReference>
<proteinExistence type="inferred from homology"/>
<keyword evidence="3 5" id="KW-0687">Ribonucleoprotein</keyword>
<accession>A0A176JWF6</accession>
<name>A0A176JWF6_9BACT</name>
<sequence>MAKKTKGNKILVTLKCSECGTRNYYRFKNRQKKYKLDTNKYCPKCRKHTLHKESK</sequence>
<dbReference type="InterPro" id="IPR038584">
    <property type="entry name" value="Ribosomal_bL33_sf"/>
</dbReference>
<dbReference type="InterPro" id="IPR001705">
    <property type="entry name" value="Ribosomal_bL33"/>
</dbReference>
<keyword evidence="2 5" id="KW-0689">Ribosomal protein</keyword>
<keyword evidence="7" id="KW-1185">Reference proteome</keyword>
<dbReference type="InterPro" id="IPR011332">
    <property type="entry name" value="Ribosomal_zn-bd"/>
</dbReference>
<organism evidence="6 7">
    <name type="scientific">Kosmotoga arenicorallina S304</name>
    <dbReference type="NCBI Taxonomy" id="1453497"/>
    <lineage>
        <taxon>Bacteria</taxon>
        <taxon>Thermotogati</taxon>
        <taxon>Thermotogota</taxon>
        <taxon>Thermotogae</taxon>
        <taxon>Kosmotogales</taxon>
        <taxon>Kosmotogaceae</taxon>
        <taxon>Kosmotoga</taxon>
    </lineage>
</organism>
<dbReference type="EMBL" id="JFHK01000024">
    <property type="protein sequence ID" value="OAA28013.1"/>
    <property type="molecule type" value="Genomic_DNA"/>
</dbReference>
<dbReference type="OrthoDB" id="9801333at2"/>
<evidence type="ECO:0000256" key="5">
    <source>
        <dbReference type="HAMAP-Rule" id="MF_00294"/>
    </source>
</evidence>
<dbReference type="GO" id="GO:0003735">
    <property type="term" value="F:structural constituent of ribosome"/>
    <property type="evidence" value="ECO:0007669"/>
    <property type="project" value="InterPro"/>
</dbReference>
<dbReference type="SUPFAM" id="SSF57829">
    <property type="entry name" value="Zn-binding ribosomal proteins"/>
    <property type="match status" value="1"/>
</dbReference>
<dbReference type="PATRIC" id="fig|1453497.3.peg.958"/>
<dbReference type="NCBIfam" id="TIGR01023">
    <property type="entry name" value="rpmG_bact"/>
    <property type="match status" value="1"/>
</dbReference>
<evidence type="ECO:0000256" key="3">
    <source>
        <dbReference type="ARBA" id="ARBA00023274"/>
    </source>
</evidence>
<comment type="similarity">
    <text evidence="1 5">Belongs to the bacterial ribosomal protein bL33 family.</text>
</comment>
<dbReference type="NCBIfam" id="NF001764">
    <property type="entry name" value="PRK00504.1"/>
    <property type="match status" value="1"/>
</dbReference>
<comment type="caution">
    <text evidence="6">The sequence shown here is derived from an EMBL/GenBank/DDBJ whole genome shotgun (WGS) entry which is preliminary data.</text>
</comment>
<evidence type="ECO:0000313" key="7">
    <source>
        <dbReference type="Proteomes" id="UP000077339"/>
    </source>
</evidence>
<dbReference type="Gene3D" id="2.20.28.120">
    <property type="entry name" value="Ribosomal protein L33"/>
    <property type="match status" value="1"/>
</dbReference>
<dbReference type="PANTHER" id="PTHR43168">
    <property type="entry name" value="50S RIBOSOMAL PROTEIN L33, CHLOROPLASTIC"/>
    <property type="match status" value="1"/>
</dbReference>
<dbReference type="Pfam" id="PF00471">
    <property type="entry name" value="Ribosomal_L33"/>
    <property type="match status" value="1"/>
</dbReference>
<evidence type="ECO:0000256" key="2">
    <source>
        <dbReference type="ARBA" id="ARBA00022980"/>
    </source>
</evidence>
<dbReference type="GO" id="GO:1990904">
    <property type="term" value="C:ribonucleoprotein complex"/>
    <property type="evidence" value="ECO:0007669"/>
    <property type="project" value="UniProtKB-KW"/>
</dbReference>
<protein>
    <recommendedName>
        <fullName evidence="4 5">Large ribosomal subunit protein bL33</fullName>
    </recommendedName>
</protein>